<dbReference type="RefSeq" id="WP_205915000.1">
    <property type="nucleotide sequence ID" value="NZ_JAJNNF010000049.1"/>
</dbReference>
<feature type="region of interest" description="Disordered" evidence="1">
    <location>
        <begin position="73"/>
        <end position="137"/>
    </location>
</feature>
<dbReference type="AlphaFoldDB" id="A0A9Q2SAZ1"/>
<evidence type="ECO:0000313" key="2">
    <source>
        <dbReference type="EMBL" id="MBM4568813.1"/>
    </source>
</evidence>
<reference evidence="2" key="1">
    <citation type="submission" date="2019-11" db="EMBL/GenBank/DDBJ databases">
        <title>Spread of Macrolides and rifampicin resistant Rhodococcus equi in clinical isolates in the USA.</title>
        <authorList>
            <person name="Alvarez-Narvaez S."/>
            <person name="Huber L."/>
            <person name="Cohen N.D."/>
            <person name="Slovis N."/>
            <person name="Greiter M."/>
            <person name="Giguere S."/>
            <person name="Hart K."/>
        </authorList>
    </citation>
    <scope>NUCLEOTIDE SEQUENCE</scope>
    <source>
        <strain evidence="2">Lh_17</strain>
    </source>
</reference>
<proteinExistence type="predicted"/>
<dbReference type="Gene3D" id="3.40.50.300">
    <property type="entry name" value="P-loop containing nucleotide triphosphate hydrolases"/>
    <property type="match status" value="1"/>
</dbReference>
<reference evidence="4" key="2">
    <citation type="journal article" date="2020" name="Environ. Microbiol.">
        <title>The novel and transferable erm(51) gene confers Macrolides, Lincosamides, and Streptogramins B (MLSB) resistance to clonal Rhodococcus equi in the environment.</title>
        <authorList>
            <person name="Huber L."/>
            <person name="Giguere S."/>
            <person name="Slovis N.M."/>
            <person name="Alvarez-Narvaez S."/>
            <person name="Hart K.A."/>
            <person name="Greiter M."/>
            <person name="Morris E.R.A."/>
            <person name="Cohen N.D."/>
        </authorList>
    </citation>
    <scope>NUCLEOTIDE SEQUENCE</scope>
    <source>
        <strain evidence="4">Lh_116_1</strain>
    </source>
</reference>
<organism evidence="2 5">
    <name type="scientific">Rhodococcus hoagii</name>
    <name type="common">Corynebacterium equii</name>
    <dbReference type="NCBI Taxonomy" id="43767"/>
    <lineage>
        <taxon>Bacteria</taxon>
        <taxon>Bacillati</taxon>
        <taxon>Actinomycetota</taxon>
        <taxon>Actinomycetes</taxon>
        <taxon>Mycobacteriales</taxon>
        <taxon>Nocardiaceae</taxon>
        <taxon>Prescottella</taxon>
    </lineage>
</organism>
<dbReference type="EMBL" id="WUXR01000025">
    <property type="protein sequence ID" value="MBM4568882.1"/>
    <property type="molecule type" value="Genomic_DNA"/>
</dbReference>
<comment type="caution">
    <text evidence="2">The sequence shown here is derived from an EMBL/GenBank/DDBJ whole genome shotgun (WGS) entry which is preliminary data.</text>
</comment>
<protein>
    <submittedName>
        <fullName evidence="2">ATP/GTP-binding protein</fullName>
    </submittedName>
</protein>
<dbReference type="EMBL" id="WUXR01000025">
    <property type="protein sequence ID" value="MBM4568813.1"/>
    <property type="molecule type" value="Genomic_DNA"/>
</dbReference>
<name>A0A9Q2SAZ1_RHOHA</name>
<evidence type="ECO:0000313" key="3">
    <source>
        <dbReference type="EMBL" id="MBM4568882.1"/>
    </source>
</evidence>
<feature type="compositionally biased region" description="Basic and acidic residues" evidence="1">
    <location>
        <begin position="95"/>
        <end position="122"/>
    </location>
</feature>
<dbReference type="Proteomes" id="UP000808906">
    <property type="component" value="Unassembled WGS sequence"/>
</dbReference>
<dbReference type="SUPFAM" id="SSF52540">
    <property type="entry name" value="P-loop containing nucleoside triphosphate hydrolases"/>
    <property type="match status" value="1"/>
</dbReference>
<feature type="region of interest" description="Disordered" evidence="1">
    <location>
        <begin position="1"/>
        <end position="42"/>
    </location>
</feature>
<dbReference type="InterPro" id="IPR027417">
    <property type="entry name" value="P-loop_NTPase"/>
</dbReference>
<accession>A0A9Q2SAZ1</accession>
<evidence type="ECO:0000313" key="5">
    <source>
        <dbReference type="Proteomes" id="UP000808906"/>
    </source>
</evidence>
<gene>
    <name evidence="2" type="ORF">GS441_26425</name>
    <name evidence="3" type="ORF">GS441_26770</name>
    <name evidence="4" type="ORF">GS882_28250</name>
</gene>
<dbReference type="Proteomes" id="UP000603463">
    <property type="component" value="Unassembled WGS sequence"/>
</dbReference>
<sequence length="630" mass="69232">MPAQGPYRLASSSCSVPLRPRRRGAAAGPRLHRQDPAGVVASPSERTFTMNAFVSFDRLMLRRRVADLVGSYEPGRAKHTGSLRDPMAAARKRRRAEERQRIEDEKAERRAARKERDPSRREPKWRHAPRLTDRGFEGRGGGLMGVVDVPPEFRGTTVQACGLDPFSVGNTYPIAGTPLGKGADGTAFHYDPISATYRARRQNTPSVFVLGLPSFGKSTLARKFVSGAIAQGQIPFVFADTKPDFAKEIEIIGGDRAKIVRLGHGEGYLNPLGIGALGSIIPLLENFPQVQIKVIKQVHQRRKRIMQSLCEIERGTPLTQTERNVLTAALRLLEHDDRFGYETPPLISDLIALIDNPPQELMRKVYTQNADRYREKVEPLLETLAALLDGDLGEVFSQQTTTPIDFTGEDPPVAVCVDISALSHGDTKLEAAVMAACWEDGFGAIEAAHVLADCGLREQLHFLATLDEFWRVLSGGPGMVSRIDALTRLTRTLGTALVMITHTVKDLESLEADFDIMKAKGFIERAGAVIVGALPRGEMEKLDNIIPFTRDDKAWVSSLSTPGAYDPILGKPAPPPGRGHFLLKQGTERIPGHRFETVMTPTEIKYGWHDTDARFYGATAQGLAEREAAA</sequence>
<evidence type="ECO:0000313" key="4">
    <source>
        <dbReference type="EMBL" id="NKT81918.1"/>
    </source>
</evidence>
<evidence type="ECO:0000256" key="1">
    <source>
        <dbReference type="SAM" id="MobiDB-lite"/>
    </source>
</evidence>
<dbReference type="EMBL" id="WVBC01000044">
    <property type="protein sequence ID" value="NKT81918.1"/>
    <property type="molecule type" value="Genomic_DNA"/>
</dbReference>